<evidence type="ECO:0000256" key="5">
    <source>
        <dbReference type="ARBA" id="ARBA00017599"/>
    </source>
</evidence>
<keyword evidence="15" id="KW-1185">Reference proteome</keyword>
<name>A0ABS2YVH2_POLSE</name>
<protein>
    <recommendedName>
        <fullName evidence="5 12">Dihydroorotate dehydrogenase (quinone), mitochondrial</fullName>
        <shortName evidence="12">DHOdehase</shortName>
        <ecNumber evidence="4 12">1.3.5.2</ecNumber>
    </recommendedName>
</protein>
<comment type="cofactor">
    <cofactor evidence="12">
        <name>FMN</name>
        <dbReference type="ChEBI" id="CHEBI:58210"/>
    </cofactor>
    <text evidence="12">Binds 1 FMN per subunit.</text>
</comment>
<evidence type="ECO:0000256" key="10">
    <source>
        <dbReference type="ARBA" id="ARBA00033714"/>
    </source>
</evidence>
<evidence type="ECO:0000259" key="13">
    <source>
        <dbReference type="Pfam" id="PF01180"/>
    </source>
</evidence>
<keyword evidence="6 12" id="KW-0285">Flavoprotein</keyword>
<dbReference type="PROSITE" id="PS00912">
    <property type="entry name" value="DHODEHASE_2"/>
    <property type="match status" value="1"/>
</dbReference>
<evidence type="ECO:0000313" key="14">
    <source>
        <dbReference type="EMBL" id="MBN3290787.1"/>
    </source>
</evidence>
<comment type="subcellular location">
    <subcellularLocation>
        <location evidence="1">Membrane</location>
    </subcellularLocation>
    <subcellularLocation>
        <location evidence="12">Mitochondrion inner membrane</location>
        <topology evidence="12">Single-pass membrane protein</topology>
    </subcellularLocation>
</comment>
<dbReference type="NCBIfam" id="NF003645">
    <property type="entry name" value="PRK05286.1-2"/>
    <property type="match status" value="1"/>
</dbReference>
<comment type="caution">
    <text evidence="14">The sequence shown here is derived from an EMBL/GenBank/DDBJ whole genome shotgun (WGS) entry which is preliminary data.</text>
</comment>
<keyword evidence="8 12" id="KW-0560">Oxidoreductase</keyword>
<accession>A0ABS2YVH2</accession>
<reference evidence="14" key="1">
    <citation type="journal article" date="2021" name="Cell">
        <title>Tracing the genetic footprints of vertebrate landing in non-teleost ray-finned fishes.</title>
        <authorList>
            <person name="Bi X."/>
            <person name="Wang K."/>
            <person name="Yang L."/>
            <person name="Pan H."/>
            <person name="Jiang H."/>
            <person name="Wei Q."/>
            <person name="Fang M."/>
            <person name="Yu H."/>
            <person name="Zhu C."/>
            <person name="Cai Y."/>
            <person name="He Y."/>
            <person name="Gan X."/>
            <person name="Zeng H."/>
            <person name="Yu D."/>
            <person name="Zhu Y."/>
            <person name="Jiang H."/>
            <person name="Qiu Q."/>
            <person name="Yang H."/>
            <person name="Zhang Y.E."/>
            <person name="Wang W."/>
            <person name="Zhu M."/>
            <person name="He S."/>
            <person name="Zhang G."/>
        </authorList>
    </citation>
    <scope>NUCLEOTIDE SEQUENCE</scope>
    <source>
        <strain evidence="14">Bchr_001</strain>
    </source>
</reference>
<dbReference type="Gene3D" id="3.20.20.70">
    <property type="entry name" value="Aldolase class I"/>
    <property type="match status" value="1"/>
</dbReference>
<feature type="domain" description="Dihydroorotate dehydrogenase catalytic" evidence="13">
    <location>
        <begin position="131"/>
        <end position="429"/>
    </location>
</feature>
<evidence type="ECO:0000256" key="1">
    <source>
        <dbReference type="ARBA" id="ARBA00004370"/>
    </source>
</evidence>
<dbReference type="PANTHER" id="PTHR48109">
    <property type="entry name" value="DIHYDROOROTATE DEHYDROGENASE (QUINONE), MITOCHONDRIAL-RELATED"/>
    <property type="match status" value="1"/>
</dbReference>
<feature type="non-terminal residue" evidence="14">
    <location>
        <position position="431"/>
    </location>
</feature>
<dbReference type="CDD" id="cd04738">
    <property type="entry name" value="DHOD_2_like"/>
    <property type="match status" value="1"/>
</dbReference>
<dbReference type="SUPFAM" id="SSF51395">
    <property type="entry name" value="FMN-linked oxidoreductases"/>
    <property type="match status" value="1"/>
</dbReference>
<evidence type="ECO:0000313" key="15">
    <source>
        <dbReference type="Proteomes" id="UP001166052"/>
    </source>
</evidence>
<evidence type="ECO:0000256" key="11">
    <source>
        <dbReference type="ARBA" id="ARBA00048639"/>
    </source>
</evidence>
<evidence type="ECO:0000256" key="6">
    <source>
        <dbReference type="ARBA" id="ARBA00022630"/>
    </source>
</evidence>
<sequence length="431" mass="47410">MVSQTPKVNQKNTNSKSRTTFLKVEDRHLELGRTCQRFVPSTDYILFGNRFTAMALQLFKWRMKEAVRVIGAGGLLFVSYLTVTGDEKFYANQLMPGLQRIVGAETAHVLAVQMIRLGLVPRSKHKDSKALEVQVLGQRFQNPLGIAAGFDKHAEAVDGLYKVGFGFVEVGSVTPLPQDGNLKPRVFRLTADQAVINRYGFNSYGHAMVQERLSARQELQYELTKAGRPLGINLGKNKLSKDAVSDYTEGVKRLGPLADYLVVNVSSPNTPGLRDLQGKAELRHLLDKVLKERDNLKCERKPAILVKIAPDLTRQDKMDIADVLLELGIDGLIVTNTTISRPSTLQDPLSCEAGGLSGQPLREMSTQTVREMYCLTGGKIPIIGVGGVSSGQDAFEKITAGASLVQLYTAFTYQGPPIVGKIKRELEVLLK</sequence>
<dbReference type="NCBIfam" id="NF003652">
    <property type="entry name" value="PRK05286.2-5"/>
    <property type="match status" value="1"/>
</dbReference>
<dbReference type="EMBL" id="JAAWVN010009519">
    <property type="protein sequence ID" value="MBN3290787.1"/>
    <property type="molecule type" value="Genomic_DNA"/>
</dbReference>
<dbReference type="InterPro" id="IPR013785">
    <property type="entry name" value="Aldolase_TIM"/>
</dbReference>
<dbReference type="InterPro" id="IPR050074">
    <property type="entry name" value="DHO_dehydrogenase"/>
</dbReference>
<dbReference type="InterPro" id="IPR001295">
    <property type="entry name" value="Dihydroorotate_DH_CS"/>
</dbReference>
<evidence type="ECO:0000256" key="9">
    <source>
        <dbReference type="ARBA" id="ARBA00023136"/>
    </source>
</evidence>
<dbReference type="InterPro" id="IPR005720">
    <property type="entry name" value="Dihydroorotate_DH_cat"/>
</dbReference>
<keyword evidence="7 12" id="KW-0288">FMN</keyword>
<keyword evidence="9 12" id="KW-0472">Membrane</keyword>
<dbReference type="Proteomes" id="UP001166052">
    <property type="component" value="Unassembled WGS sequence"/>
</dbReference>
<feature type="transmembrane region" description="Helical" evidence="12">
    <location>
        <begin position="66"/>
        <end position="83"/>
    </location>
</feature>
<keyword evidence="12" id="KW-0812">Transmembrane</keyword>
<evidence type="ECO:0000256" key="2">
    <source>
        <dbReference type="ARBA" id="ARBA00005161"/>
    </source>
</evidence>
<dbReference type="PROSITE" id="PS00911">
    <property type="entry name" value="DHODEHASE_1"/>
    <property type="match status" value="1"/>
</dbReference>
<comment type="function">
    <text evidence="10">Catalyzes the conversion of dihydroorotate to orotate with quinone as electron acceptor. Required for UMP biosynthesis via de novo pathway.</text>
</comment>
<feature type="non-terminal residue" evidence="14">
    <location>
        <position position="1"/>
    </location>
</feature>
<dbReference type="EC" id="1.3.5.2" evidence="4 12"/>
<evidence type="ECO:0000256" key="8">
    <source>
        <dbReference type="ARBA" id="ARBA00023002"/>
    </source>
</evidence>
<evidence type="ECO:0000256" key="3">
    <source>
        <dbReference type="ARBA" id="ARBA00005359"/>
    </source>
</evidence>
<comment type="similarity">
    <text evidence="3 12">Belongs to the dihydroorotate dehydrogenase family. Type 2 subfamily.</text>
</comment>
<evidence type="ECO:0000256" key="7">
    <source>
        <dbReference type="ARBA" id="ARBA00022643"/>
    </source>
</evidence>
<organism evidence="14 15">
    <name type="scientific">Polypterus senegalus</name>
    <name type="common">Senegal bichir</name>
    <dbReference type="NCBI Taxonomy" id="55291"/>
    <lineage>
        <taxon>Eukaryota</taxon>
        <taxon>Metazoa</taxon>
        <taxon>Chordata</taxon>
        <taxon>Craniata</taxon>
        <taxon>Vertebrata</taxon>
        <taxon>Euteleostomi</taxon>
        <taxon>Actinopterygii</taxon>
        <taxon>Polypteriformes</taxon>
        <taxon>Polypteridae</taxon>
        <taxon>Polypterus</taxon>
    </lineage>
</organism>
<dbReference type="PANTHER" id="PTHR48109:SF4">
    <property type="entry name" value="DIHYDROOROTATE DEHYDROGENASE (QUINONE), MITOCHONDRIAL"/>
    <property type="match status" value="1"/>
</dbReference>
<comment type="pathway">
    <text evidence="2 12">Pyrimidine metabolism; UMP biosynthesis via de novo pathway; orotate from (S)-dihydroorotate (quinone route): step 1/1.</text>
</comment>
<keyword evidence="12" id="KW-0999">Mitochondrion inner membrane</keyword>
<proteinExistence type="inferred from homology"/>
<dbReference type="NCBIfam" id="TIGR01036">
    <property type="entry name" value="pyrD_sub2"/>
    <property type="match status" value="1"/>
</dbReference>
<dbReference type="Pfam" id="PF01180">
    <property type="entry name" value="DHO_dh"/>
    <property type="match status" value="1"/>
</dbReference>
<comment type="catalytic activity">
    <reaction evidence="11 12">
        <text>(S)-dihydroorotate + a quinone = orotate + a quinol</text>
        <dbReference type="Rhea" id="RHEA:30187"/>
        <dbReference type="ChEBI" id="CHEBI:24646"/>
        <dbReference type="ChEBI" id="CHEBI:30839"/>
        <dbReference type="ChEBI" id="CHEBI:30864"/>
        <dbReference type="ChEBI" id="CHEBI:132124"/>
        <dbReference type="EC" id="1.3.5.2"/>
    </reaction>
</comment>
<gene>
    <name evidence="14" type="primary">Dhodh</name>
    <name evidence="14" type="ORF">GTO92_0022232</name>
</gene>
<keyword evidence="12" id="KW-1133">Transmembrane helix</keyword>
<keyword evidence="12" id="KW-0496">Mitochondrion</keyword>
<evidence type="ECO:0000256" key="4">
    <source>
        <dbReference type="ARBA" id="ARBA00012791"/>
    </source>
</evidence>
<dbReference type="InterPro" id="IPR005719">
    <property type="entry name" value="Dihydroorotate_DH_2"/>
</dbReference>
<evidence type="ECO:0000256" key="12">
    <source>
        <dbReference type="RuleBase" id="RU361255"/>
    </source>
</evidence>